<keyword evidence="8" id="KW-1185">Reference proteome</keyword>
<keyword evidence="4 6" id="KW-1133">Transmembrane helix</keyword>
<evidence type="ECO:0000256" key="2">
    <source>
        <dbReference type="ARBA" id="ARBA00022475"/>
    </source>
</evidence>
<evidence type="ECO:0000256" key="4">
    <source>
        <dbReference type="ARBA" id="ARBA00022989"/>
    </source>
</evidence>
<comment type="caution">
    <text evidence="7">The sequence shown here is derived from an EMBL/GenBank/DDBJ whole genome shotgun (WGS) entry which is preliminary data.</text>
</comment>
<dbReference type="InterPro" id="IPR005899">
    <property type="entry name" value="Na_pump_deCOase"/>
</dbReference>
<name>A0A5C6E5V6_9BACT</name>
<evidence type="ECO:0000256" key="3">
    <source>
        <dbReference type="ARBA" id="ARBA00022692"/>
    </source>
</evidence>
<sequence length="99" mass="10885">MASVTDMHVFLIADITRQGLTIAVAGMVIVGLALAFISLFIAALPQVLAAMGRLFPEQDDAHARRGHHERLEPHDEALYAAIGYALHMKHQEQLASKER</sequence>
<evidence type="ECO:0000256" key="1">
    <source>
        <dbReference type="ARBA" id="ARBA00004236"/>
    </source>
</evidence>
<evidence type="ECO:0000313" key="7">
    <source>
        <dbReference type="EMBL" id="TWU42509.1"/>
    </source>
</evidence>
<feature type="transmembrane region" description="Helical" evidence="6">
    <location>
        <begin position="20"/>
        <end position="44"/>
    </location>
</feature>
<protein>
    <submittedName>
        <fullName evidence="7">Oxaloacetate decarboxylase, gamma chain</fullName>
    </submittedName>
</protein>
<accession>A0A5C6E5V6</accession>
<dbReference type="Pfam" id="PF04277">
    <property type="entry name" value="OAD_gamma"/>
    <property type="match status" value="1"/>
</dbReference>
<dbReference type="Proteomes" id="UP000319143">
    <property type="component" value="Unassembled WGS sequence"/>
</dbReference>
<keyword evidence="2" id="KW-1003">Cell membrane</keyword>
<keyword evidence="5 6" id="KW-0472">Membrane</keyword>
<organism evidence="7 8">
    <name type="scientific">Novipirellula artificiosorum</name>
    <dbReference type="NCBI Taxonomy" id="2528016"/>
    <lineage>
        <taxon>Bacteria</taxon>
        <taxon>Pseudomonadati</taxon>
        <taxon>Planctomycetota</taxon>
        <taxon>Planctomycetia</taxon>
        <taxon>Pirellulales</taxon>
        <taxon>Pirellulaceae</taxon>
        <taxon>Novipirellula</taxon>
    </lineage>
</organism>
<evidence type="ECO:0000256" key="5">
    <source>
        <dbReference type="ARBA" id="ARBA00023136"/>
    </source>
</evidence>
<evidence type="ECO:0000256" key="6">
    <source>
        <dbReference type="SAM" id="Phobius"/>
    </source>
</evidence>
<dbReference type="EMBL" id="SJPV01000001">
    <property type="protein sequence ID" value="TWU42509.1"/>
    <property type="molecule type" value="Genomic_DNA"/>
</dbReference>
<dbReference type="AlphaFoldDB" id="A0A5C6E5V6"/>
<gene>
    <name evidence="7" type="ORF">Poly41_08060</name>
</gene>
<proteinExistence type="predicted"/>
<keyword evidence="3 6" id="KW-0812">Transmembrane</keyword>
<reference evidence="7 8" key="1">
    <citation type="submission" date="2019-02" db="EMBL/GenBank/DDBJ databases">
        <title>Deep-cultivation of Planctomycetes and their phenomic and genomic characterization uncovers novel biology.</title>
        <authorList>
            <person name="Wiegand S."/>
            <person name="Jogler M."/>
            <person name="Boedeker C."/>
            <person name="Pinto D."/>
            <person name="Vollmers J."/>
            <person name="Rivas-Marin E."/>
            <person name="Kohn T."/>
            <person name="Peeters S.H."/>
            <person name="Heuer A."/>
            <person name="Rast P."/>
            <person name="Oberbeckmann S."/>
            <person name="Bunk B."/>
            <person name="Jeske O."/>
            <person name="Meyerdierks A."/>
            <person name="Storesund J.E."/>
            <person name="Kallscheuer N."/>
            <person name="Luecker S."/>
            <person name="Lage O.M."/>
            <person name="Pohl T."/>
            <person name="Merkel B.J."/>
            <person name="Hornburger P."/>
            <person name="Mueller R.-W."/>
            <person name="Bruemmer F."/>
            <person name="Labrenz M."/>
            <person name="Spormann A.M."/>
            <person name="Op Den Camp H."/>
            <person name="Overmann J."/>
            <person name="Amann R."/>
            <person name="Jetten M.S.M."/>
            <person name="Mascher T."/>
            <person name="Medema M.H."/>
            <person name="Devos D.P."/>
            <person name="Kaster A.-K."/>
            <person name="Ovreas L."/>
            <person name="Rohde M."/>
            <person name="Galperin M.Y."/>
            <person name="Jogler C."/>
        </authorList>
    </citation>
    <scope>NUCLEOTIDE SEQUENCE [LARGE SCALE GENOMIC DNA]</scope>
    <source>
        <strain evidence="7 8">Poly41</strain>
    </source>
</reference>
<evidence type="ECO:0000313" key="8">
    <source>
        <dbReference type="Proteomes" id="UP000319143"/>
    </source>
</evidence>
<comment type="subcellular location">
    <subcellularLocation>
        <location evidence="1">Cell membrane</location>
    </subcellularLocation>
</comment>
<dbReference type="RefSeq" id="WP_146524558.1">
    <property type="nucleotide sequence ID" value="NZ_SJPV01000001.1"/>
</dbReference>